<dbReference type="SUPFAM" id="SSF48403">
    <property type="entry name" value="Ankyrin repeat"/>
    <property type="match status" value="1"/>
</dbReference>
<organism evidence="2 3">
    <name type="scientific">Trichogramma brassicae</name>
    <dbReference type="NCBI Taxonomy" id="86971"/>
    <lineage>
        <taxon>Eukaryota</taxon>
        <taxon>Metazoa</taxon>
        <taxon>Ecdysozoa</taxon>
        <taxon>Arthropoda</taxon>
        <taxon>Hexapoda</taxon>
        <taxon>Insecta</taxon>
        <taxon>Pterygota</taxon>
        <taxon>Neoptera</taxon>
        <taxon>Endopterygota</taxon>
        <taxon>Hymenoptera</taxon>
        <taxon>Apocrita</taxon>
        <taxon>Proctotrupomorpha</taxon>
        <taxon>Chalcidoidea</taxon>
        <taxon>Trichogrammatidae</taxon>
        <taxon>Trichogramma</taxon>
    </lineage>
</organism>
<evidence type="ECO:0000256" key="1">
    <source>
        <dbReference type="PROSITE-ProRule" id="PRU00023"/>
    </source>
</evidence>
<dbReference type="InterPro" id="IPR002110">
    <property type="entry name" value="Ankyrin_rpt"/>
</dbReference>
<dbReference type="PROSITE" id="PS50088">
    <property type="entry name" value="ANK_REPEAT"/>
    <property type="match status" value="1"/>
</dbReference>
<dbReference type="PROSITE" id="PS50297">
    <property type="entry name" value="ANK_REP_REGION"/>
    <property type="match status" value="1"/>
</dbReference>
<proteinExistence type="predicted"/>
<feature type="repeat" description="ANK" evidence="1">
    <location>
        <begin position="44"/>
        <end position="71"/>
    </location>
</feature>
<protein>
    <submittedName>
        <fullName evidence="2">Uncharacterized protein</fullName>
    </submittedName>
</protein>
<keyword evidence="3" id="KW-1185">Reference proteome</keyword>
<evidence type="ECO:0000313" key="3">
    <source>
        <dbReference type="Proteomes" id="UP000479190"/>
    </source>
</evidence>
<gene>
    <name evidence="2" type="ORF">TBRA_LOCUS4536</name>
</gene>
<name>A0A6H5I5U6_9HYME</name>
<evidence type="ECO:0000313" key="2">
    <source>
        <dbReference type="EMBL" id="CAB0032606.1"/>
    </source>
</evidence>
<dbReference type="Gene3D" id="1.25.40.20">
    <property type="entry name" value="Ankyrin repeat-containing domain"/>
    <property type="match status" value="1"/>
</dbReference>
<dbReference type="EMBL" id="CADCXV010000684">
    <property type="protein sequence ID" value="CAB0032606.1"/>
    <property type="molecule type" value="Genomic_DNA"/>
</dbReference>
<keyword evidence="1" id="KW-0040">ANK repeat</keyword>
<dbReference type="Proteomes" id="UP000479190">
    <property type="component" value="Unassembled WGS sequence"/>
</dbReference>
<sequence length="276" mass="32062">MTPLHAICRDRIKPFNWHKGMAEKLFDVCDERQQPVRIDARDDSGRTALQLAAKSLRADDVDALLARGADLGPGFVFPKQSNLDEWLGSTSRKESHFVEIKLLLASSVLAICESLERRGAYELSRADDTRTVMRLFLRAGLCETPWLRGCVGRMRELESFAETAKEKQMKPGVSFCDVFWAKGGEKRARKLLSYRDYFEFARGDRLRHHRFLSELMTVHLCEQMGRRFFKRWALEPLQRLTHHTLPWFCYDMIMENGELSNADLWRIFVADERLSS</sequence>
<dbReference type="InterPro" id="IPR036770">
    <property type="entry name" value="Ankyrin_rpt-contain_sf"/>
</dbReference>
<dbReference type="AlphaFoldDB" id="A0A6H5I5U6"/>
<accession>A0A6H5I5U6</accession>
<reference evidence="2 3" key="1">
    <citation type="submission" date="2020-02" db="EMBL/GenBank/DDBJ databases">
        <authorList>
            <person name="Ferguson B K."/>
        </authorList>
    </citation>
    <scope>NUCLEOTIDE SEQUENCE [LARGE SCALE GENOMIC DNA]</scope>
</reference>